<dbReference type="Gene3D" id="1.20.5.780">
    <property type="entry name" value="Single helix bin"/>
    <property type="match status" value="1"/>
</dbReference>
<dbReference type="EMBL" id="JANUGX010000019">
    <property type="protein sequence ID" value="MCS0590704.1"/>
    <property type="molecule type" value="Genomic_DNA"/>
</dbReference>
<evidence type="ECO:0000256" key="2">
    <source>
        <dbReference type="ARBA" id="ARBA00049988"/>
    </source>
</evidence>
<comment type="caution">
    <text evidence="3">The sequence shown here is derived from an EMBL/GenBank/DDBJ whole genome shotgun (WGS) entry which is preliminary data.</text>
</comment>
<evidence type="ECO:0000256" key="1">
    <source>
        <dbReference type="ARBA" id="ARBA00022649"/>
    </source>
</evidence>
<evidence type="ECO:0000313" key="3">
    <source>
        <dbReference type="EMBL" id="MCS0590704.1"/>
    </source>
</evidence>
<accession>A0ABT2A919</accession>
<comment type="similarity">
    <text evidence="2">Belongs to the TacA antitoxin family.</text>
</comment>
<dbReference type="SUPFAM" id="SSF47598">
    <property type="entry name" value="Ribbon-helix-helix"/>
    <property type="match status" value="1"/>
</dbReference>
<organism evidence="3 4">
    <name type="scientific">Massilia norwichensis</name>
    <dbReference type="NCBI Taxonomy" id="1442366"/>
    <lineage>
        <taxon>Bacteria</taxon>
        <taxon>Pseudomonadati</taxon>
        <taxon>Pseudomonadota</taxon>
        <taxon>Betaproteobacteria</taxon>
        <taxon>Burkholderiales</taxon>
        <taxon>Oxalobacteraceae</taxon>
        <taxon>Telluria group</taxon>
        <taxon>Massilia</taxon>
    </lineage>
</organism>
<dbReference type="Proteomes" id="UP001205560">
    <property type="component" value="Unassembled WGS sequence"/>
</dbReference>
<proteinExistence type="inferred from homology"/>
<dbReference type="Pfam" id="PF08681">
    <property type="entry name" value="TacA1"/>
    <property type="match status" value="1"/>
</dbReference>
<name>A0ABT2A919_9BURK</name>
<dbReference type="InterPro" id="IPR010985">
    <property type="entry name" value="Ribbon_hlx_hlx"/>
</dbReference>
<reference evidence="3 4" key="1">
    <citation type="submission" date="2022-08" db="EMBL/GenBank/DDBJ databases">
        <title>Reclassification of Massilia species as members of the genera Telluria, Duganella, Pseudoduganella, Mokoshia gen. nov. and Zemynaea gen. nov. using orthogonal and non-orthogonal genome-based approaches.</title>
        <authorList>
            <person name="Bowman J.P."/>
        </authorList>
    </citation>
    <scope>NUCLEOTIDE SEQUENCE [LARGE SCALE GENOMIC DNA]</scope>
    <source>
        <strain evidence="3 4">LMG 28164</strain>
    </source>
</reference>
<keyword evidence="1" id="KW-1277">Toxin-antitoxin system</keyword>
<protein>
    <submittedName>
        <fullName evidence="3">DUF1778 domain-containing protein</fullName>
    </submittedName>
</protein>
<gene>
    <name evidence="3" type="ORF">NX782_16035</name>
</gene>
<sequence>MERKSDTLNLRITPELKELIRLAAEREHRTIANFIEVLVRQHCTAHEIAVPNKQP</sequence>
<evidence type="ECO:0000313" key="4">
    <source>
        <dbReference type="Proteomes" id="UP001205560"/>
    </source>
</evidence>
<dbReference type="RefSeq" id="WP_258846481.1">
    <property type="nucleotide sequence ID" value="NZ_JANUGX010000019.1"/>
</dbReference>
<dbReference type="InterPro" id="IPR014795">
    <property type="entry name" value="TacA_1-like"/>
</dbReference>
<keyword evidence="4" id="KW-1185">Reference proteome</keyword>